<dbReference type="EMBL" id="HBIW01002007">
    <property type="protein sequence ID" value="CAE0686276.1"/>
    <property type="molecule type" value="Transcribed_RNA"/>
</dbReference>
<dbReference type="PANTHER" id="PTHR30238">
    <property type="entry name" value="MEMBRANE BOUND PREDICTED REDOX MODULATOR"/>
    <property type="match status" value="1"/>
</dbReference>
<feature type="transmembrane region" description="Helical" evidence="6">
    <location>
        <begin position="229"/>
        <end position="246"/>
    </location>
</feature>
<feature type="transmembrane region" description="Helical" evidence="6">
    <location>
        <begin position="73"/>
        <end position="95"/>
    </location>
</feature>
<feature type="transmembrane region" description="Helical" evidence="6">
    <location>
        <begin position="101"/>
        <end position="119"/>
    </location>
</feature>
<reference evidence="8" key="2">
    <citation type="submission" date="2021-11" db="EMBL/GenBank/DDBJ databases">
        <authorList>
            <consortium name="Genoscope - CEA"/>
            <person name="William W."/>
        </authorList>
    </citation>
    <scope>NUCLEOTIDE SEQUENCE</scope>
</reference>
<dbReference type="PANTHER" id="PTHR30238:SF0">
    <property type="entry name" value="THYLAKOID MEMBRANE PROTEIN TERC, CHLOROPLASTIC"/>
    <property type="match status" value="1"/>
</dbReference>
<organism evidence="7">
    <name type="scientific">Pelagomonas calceolata</name>
    <dbReference type="NCBI Taxonomy" id="35677"/>
    <lineage>
        <taxon>Eukaryota</taxon>
        <taxon>Sar</taxon>
        <taxon>Stramenopiles</taxon>
        <taxon>Ochrophyta</taxon>
        <taxon>Pelagophyceae</taxon>
        <taxon>Pelagomonadales</taxon>
        <taxon>Pelagomonadaceae</taxon>
        <taxon>Pelagomonas</taxon>
    </lineage>
</organism>
<dbReference type="Pfam" id="PF03741">
    <property type="entry name" value="TerC"/>
    <property type="match status" value="1"/>
</dbReference>
<evidence type="ECO:0000256" key="2">
    <source>
        <dbReference type="ARBA" id="ARBA00022692"/>
    </source>
</evidence>
<keyword evidence="9" id="KW-1185">Reference proteome</keyword>
<dbReference type="Proteomes" id="UP000789595">
    <property type="component" value="Unassembled WGS sequence"/>
</dbReference>
<accession>A0A7S3ZKM7</accession>
<evidence type="ECO:0000256" key="4">
    <source>
        <dbReference type="ARBA" id="ARBA00023136"/>
    </source>
</evidence>
<dbReference type="EMBL" id="CAKKNE010000001">
    <property type="protein sequence ID" value="CAH0365631.1"/>
    <property type="molecule type" value="Genomic_DNA"/>
</dbReference>
<dbReference type="InterPro" id="IPR005496">
    <property type="entry name" value="Integral_membrane_TerC"/>
</dbReference>
<dbReference type="NCBIfam" id="TIGR03718">
    <property type="entry name" value="R_switched_Alx"/>
    <property type="match status" value="1"/>
</dbReference>
<reference evidence="7" key="1">
    <citation type="submission" date="2021-01" db="EMBL/GenBank/DDBJ databases">
        <authorList>
            <person name="Corre E."/>
            <person name="Pelletier E."/>
            <person name="Niang G."/>
            <person name="Scheremetjew M."/>
            <person name="Finn R."/>
            <person name="Kale V."/>
            <person name="Holt S."/>
            <person name="Cochrane G."/>
            <person name="Meng A."/>
            <person name="Brown T."/>
            <person name="Cohen L."/>
        </authorList>
    </citation>
    <scope>NUCLEOTIDE SEQUENCE</scope>
    <source>
        <strain evidence="7">CCMP1756</strain>
    </source>
</reference>
<evidence type="ECO:0000256" key="1">
    <source>
        <dbReference type="ARBA" id="ARBA00004141"/>
    </source>
</evidence>
<keyword evidence="4 6" id="KW-0472">Membrane</keyword>
<feature type="transmembrane region" description="Helical" evidence="6">
    <location>
        <begin position="41"/>
        <end position="61"/>
    </location>
</feature>
<sequence length="325" mass="35850">MQDEFKAAARKTAISVAAAACFGLILNYARGSTAALEFASGYLVEQSLSVDNLFVFIMLFDYFRVPREFQGRVLNWGILGAVAMRGVMIIAGVAAVQKFRWMTLLFAGILFLSAIKLLLEGDDDDEDEINDRLVMRIARRVVGATAEYDGDRFFTTQHKDGKSMRAATPLLLCLVCVELSDVVFAVDSIPAVLGISTDPLVVYSSNIFAIIGLRALYTLVARAVDSLTYLKHAVCAVLVFIALKMIGEYFDYHLSTGFSLCVVGSLLALGVLVSCVIRPRKKRKDDKDLDGLHQYPHGFEPPSPLFQRGHRNGYSARDDLSRVMV</sequence>
<proteinExistence type="predicted"/>
<evidence type="ECO:0000256" key="6">
    <source>
        <dbReference type="SAM" id="Phobius"/>
    </source>
</evidence>
<comment type="subcellular location">
    <subcellularLocation>
        <location evidence="1">Membrane</location>
        <topology evidence="1">Multi-pass membrane protein</topology>
    </subcellularLocation>
</comment>
<feature type="transmembrane region" description="Helical" evidence="6">
    <location>
        <begin position="252"/>
        <end position="277"/>
    </location>
</feature>
<dbReference type="GO" id="GO:0016020">
    <property type="term" value="C:membrane"/>
    <property type="evidence" value="ECO:0007669"/>
    <property type="project" value="UniProtKB-SubCell"/>
</dbReference>
<protein>
    <submittedName>
        <fullName evidence="7">Uncharacterized protein</fullName>
    </submittedName>
</protein>
<evidence type="ECO:0000256" key="5">
    <source>
        <dbReference type="SAM" id="MobiDB-lite"/>
    </source>
</evidence>
<evidence type="ECO:0000256" key="3">
    <source>
        <dbReference type="ARBA" id="ARBA00022989"/>
    </source>
</evidence>
<dbReference type="OrthoDB" id="417520at2759"/>
<feature type="transmembrane region" description="Helical" evidence="6">
    <location>
        <begin position="12"/>
        <end position="29"/>
    </location>
</feature>
<feature type="transmembrane region" description="Helical" evidence="6">
    <location>
        <begin position="200"/>
        <end position="217"/>
    </location>
</feature>
<feature type="region of interest" description="Disordered" evidence="5">
    <location>
        <begin position="297"/>
        <end position="325"/>
    </location>
</feature>
<keyword evidence="2 6" id="KW-0812">Transmembrane</keyword>
<feature type="compositionally biased region" description="Basic and acidic residues" evidence="5">
    <location>
        <begin position="316"/>
        <end position="325"/>
    </location>
</feature>
<evidence type="ECO:0000313" key="9">
    <source>
        <dbReference type="Proteomes" id="UP000789595"/>
    </source>
</evidence>
<feature type="transmembrane region" description="Helical" evidence="6">
    <location>
        <begin position="170"/>
        <end position="194"/>
    </location>
</feature>
<name>A0A7S3ZKM7_9STRA</name>
<evidence type="ECO:0000313" key="8">
    <source>
        <dbReference type="EMBL" id="CAH0365631.1"/>
    </source>
</evidence>
<dbReference type="AlphaFoldDB" id="A0A7S3ZKM7"/>
<gene>
    <name evidence="7" type="ORF">PCAL00307_LOCUS1710</name>
    <name evidence="8" type="ORF">PECAL_1P20790</name>
</gene>
<dbReference type="InterPro" id="IPR022369">
    <property type="entry name" value="Integral_membrane_TerC_rswitch"/>
</dbReference>
<evidence type="ECO:0000313" key="7">
    <source>
        <dbReference type="EMBL" id="CAE0686276.1"/>
    </source>
</evidence>
<keyword evidence="3 6" id="KW-1133">Transmembrane helix</keyword>